<dbReference type="Pfam" id="PF03544">
    <property type="entry name" value="TonB_C"/>
    <property type="match status" value="1"/>
</dbReference>
<dbReference type="Gene3D" id="3.30.1150.10">
    <property type="match status" value="1"/>
</dbReference>
<dbReference type="SUPFAM" id="SSF74653">
    <property type="entry name" value="TolA/TonB C-terminal domain"/>
    <property type="match status" value="1"/>
</dbReference>
<comment type="caution">
    <text evidence="7">The sequence shown here is derived from an EMBL/GenBank/DDBJ whole genome shotgun (WGS) entry which is preliminary data.</text>
</comment>
<feature type="domain" description="TonB C-terminal" evidence="6">
    <location>
        <begin position="184"/>
        <end position="281"/>
    </location>
</feature>
<comment type="subcellular location">
    <subcellularLocation>
        <location evidence="1">Membrane</location>
        <topology evidence="1">Single-pass membrane protein</topology>
    </subcellularLocation>
</comment>
<proteinExistence type="predicted"/>
<keyword evidence="3" id="KW-1133">Transmembrane helix</keyword>
<evidence type="ECO:0000313" key="7">
    <source>
        <dbReference type="EMBL" id="MDZ5461180.1"/>
    </source>
</evidence>
<name>A0ABU5IQK1_9BURK</name>
<dbReference type="NCBIfam" id="TIGR01352">
    <property type="entry name" value="tonB_Cterm"/>
    <property type="match status" value="1"/>
</dbReference>
<accession>A0ABU5IQK1</accession>
<feature type="region of interest" description="Disordered" evidence="5">
    <location>
        <begin position="72"/>
        <end position="109"/>
    </location>
</feature>
<keyword evidence="4" id="KW-0472">Membrane</keyword>
<organism evidence="7 8">
    <name type="scientific">Azohydromonas lata</name>
    <dbReference type="NCBI Taxonomy" id="45677"/>
    <lineage>
        <taxon>Bacteria</taxon>
        <taxon>Pseudomonadati</taxon>
        <taxon>Pseudomonadota</taxon>
        <taxon>Betaproteobacteria</taxon>
        <taxon>Burkholderiales</taxon>
        <taxon>Sphaerotilaceae</taxon>
        <taxon>Azohydromonas</taxon>
    </lineage>
</organism>
<feature type="compositionally biased region" description="Basic and acidic residues" evidence="5">
    <location>
        <begin position="129"/>
        <end position="147"/>
    </location>
</feature>
<keyword evidence="8" id="KW-1185">Reference proteome</keyword>
<evidence type="ECO:0000256" key="5">
    <source>
        <dbReference type="SAM" id="MobiDB-lite"/>
    </source>
</evidence>
<feature type="region of interest" description="Disordered" evidence="5">
    <location>
        <begin position="127"/>
        <end position="149"/>
    </location>
</feature>
<dbReference type="RefSeq" id="WP_174548622.1">
    <property type="nucleotide sequence ID" value="NZ_JAXOJX010000100.1"/>
</dbReference>
<evidence type="ECO:0000256" key="4">
    <source>
        <dbReference type="ARBA" id="ARBA00023136"/>
    </source>
</evidence>
<evidence type="ECO:0000256" key="1">
    <source>
        <dbReference type="ARBA" id="ARBA00004167"/>
    </source>
</evidence>
<dbReference type="Proteomes" id="UP001293718">
    <property type="component" value="Unassembled WGS sequence"/>
</dbReference>
<dbReference type="InterPro" id="IPR006260">
    <property type="entry name" value="TonB/TolA_C"/>
</dbReference>
<gene>
    <name evidence="7" type="ORF">SM757_31865</name>
</gene>
<dbReference type="InterPro" id="IPR037682">
    <property type="entry name" value="TonB_C"/>
</dbReference>
<sequence>MRALRLPALSPLQWALGLSLSVHAALLGLRLADPQSFDRLFKDSPLEVVLVNAQAQQSPKKAQALAQYSLAGGGDAESGRATSPLPASALEAPGNDSEDAQRQIEQLQTQQQQMLALLREALAQVPQPDPRREAGNPAAHEQEERQRRLQRQLAEIERRVNEENARPRKRYVSPATREVAYARYYDALRRRIEARGTQDFPQVQGRKLYGELTMGITVDAQGRVVQTKVLKPSEQPLLDRRAQAIVQAASPYGPFGPELRVQADLLVVTARFRFTREDGVEAIPLATP</sequence>
<reference evidence="7 8" key="1">
    <citation type="submission" date="2023-11" db="EMBL/GenBank/DDBJ databases">
        <title>Draft genome of Azohydromonas lata strain H1 (DSM1123), a polyhydroxyalkanoate producer.</title>
        <authorList>
            <person name="Traversa D."/>
            <person name="D'Addabbo P."/>
            <person name="Pazzani C."/>
            <person name="Manzari C."/>
            <person name="Chiara M."/>
            <person name="Scrascia M."/>
        </authorList>
    </citation>
    <scope>NUCLEOTIDE SEQUENCE [LARGE SCALE GENOMIC DNA]</scope>
    <source>
        <strain evidence="7 8">H1</strain>
    </source>
</reference>
<evidence type="ECO:0000313" key="8">
    <source>
        <dbReference type="Proteomes" id="UP001293718"/>
    </source>
</evidence>
<evidence type="ECO:0000259" key="6">
    <source>
        <dbReference type="PROSITE" id="PS52015"/>
    </source>
</evidence>
<dbReference type="EMBL" id="JAXOJX010000100">
    <property type="protein sequence ID" value="MDZ5461180.1"/>
    <property type="molecule type" value="Genomic_DNA"/>
</dbReference>
<dbReference type="PROSITE" id="PS52015">
    <property type="entry name" value="TONB_CTD"/>
    <property type="match status" value="1"/>
</dbReference>
<protein>
    <submittedName>
        <fullName evidence="7">TonB family protein</fullName>
    </submittedName>
</protein>
<evidence type="ECO:0000256" key="3">
    <source>
        <dbReference type="ARBA" id="ARBA00022989"/>
    </source>
</evidence>
<keyword evidence="2" id="KW-0812">Transmembrane</keyword>
<evidence type="ECO:0000256" key="2">
    <source>
        <dbReference type="ARBA" id="ARBA00022692"/>
    </source>
</evidence>